<protein>
    <submittedName>
        <fullName evidence="1">Uncharacterized protein</fullName>
    </submittedName>
</protein>
<name>A0A0V1HQA2_9BILA</name>
<evidence type="ECO:0000313" key="2">
    <source>
        <dbReference type="Proteomes" id="UP000055024"/>
    </source>
</evidence>
<reference evidence="1 2" key="1">
    <citation type="submission" date="2015-01" db="EMBL/GenBank/DDBJ databases">
        <title>Evolution of Trichinella species and genotypes.</title>
        <authorList>
            <person name="Korhonen P.K."/>
            <person name="Edoardo P."/>
            <person name="Giuseppe L.R."/>
            <person name="Gasser R.B."/>
        </authorList>
    </citation>
    <scope>NUCLEOTIDE SEQUENCE [LARGE SCALE GENOMIC DNA]</scope>
    <source>
        <strain evidence="1">ISS1029</strain>
    </source>
</reference>
<comment type="caution">
    <text evidence="1">The sequence shown here is derived from an EMBL/GenBank/DDBJ whole genome shotgun (WGS) entry which is preliminary data.</text>
</comment>
<dbReference type="Proteomes" id="UP000055024">
    <property type="component" value="Unassembled WGS sequence"/>
</dbReference>
<sequence length="60" mass="7041">MLLHITFKAHSNFLPQSINQHEIRKNPTFRKQFLLMCTTVTVDPVAYEFCRLAKDFGQQS</sequence>
<keyword evidence="2" id="KW-1185">Reference proteome</keyword>
<dbReference type="AlphaFoldDB" id="A0A0V1HQA2"/>
<evidence type="ECO:0000313" key="1">
    <source>
        <dbReference type="EMBL" id="KRZ12726.1"/>
    </source>
</evidence>
<accession>A0A0V1HQA2</accession>
<organism evidence="1 2">
    <name type="scientific">Trichinella zimbabwensis</name>
    <dbReference type="NCBI Taxonomy" id="268475"/>
    <lineage>
        <taxon>Eukaryota</taxon>
        <taxon>Metazoa</taxon>
        <taxon>Ecdysozoa</taxon>
        <taxon>Nematoda</taxon>
        <taxon>Enoplea</taxon>
        <taxon>Dorylaimia</taxon>
        <taxon>Trichinellida</taxon>
        <taxon>Trichinellidae</taxon>
        <taxon>Trichinella</taxon>
    </lineage>
</organism>
<dbReference type="EMBL" id="JYDP01000038">
    <property type="protein sequence ID" value="KRZ12726.1"/>
    <property type="molecule type" value="Genomic_DNA"/>
</dbReference>
<proteinExistence type="predicted"/>
<dbReference type="Gene3D" id="6.10.140.180">
    <property type="match status" value="1"/>
</dbReference>
<gene>
    <name evidence="1" type="ORF">T11_13258</name>
</gene>